<gene>
    <name evidence="1" type="primary">nahS</name>
    <name evidence="1" type="ORF">NCTC4824_01707</name>
</gene>
<dbReference type="AlphaFoldDB" id="A0A2X4VVJ0"/>
<dbReference type="RefSeq" id="WP_066137440.1">
    <property type="nucleotide sequence ID" value="NZ_CBCSGM010000001.1"/>
</dbReference>
<dbReference type="EMBL" id="LS483476">
    <property type="protein sequence ID" value="SQI56056.1"/>
    <property type="molecule type" value="Genomic_DNA"/>
</dbReference>
<dbReference type="KEGG" id="blen:NCTC4824_01707"/>
<evidence type="ECO:0000313" key="1">
    <source>
        <dbReference type="EMBL" id="SQI56056.1"/>
    </source>
</evidence>
<reference evidence="1 2" key="1">
    <citation type="submission" date="2018-06" db="EMBL/GenBank/DDBJ databases">
        <authorList>
            <consortium name="Pathogen Informatics"/>
            <person name="Doyle S."/>
        </authorList>
    </citation>
    <scope>NUCLEOTIDE SEQUENCE [LARGE SCALE GENOMIC DNA]</scope>
    <source>
        <strain evidence="1 2">NCTC4824</strain>
    </source>
</reference>
<protein>
    <submittedName>
        <fullName evidence="1">Na+/H+ antiporter</fullName>
    </submittedName>
</protein>
<keyword evidence="2" id="KW-1185">Reference proteome</keyword>
<sequence length="59" mass="6840">MKQFGKLLMLAILSVAVYKGRYQLLNCILSNRWLRKMSVSTAMKMPGVREKFISSAFRK</sequence>
<dbReference type="Proteomes" id="UP000249134">
    <property type="component" value="Chromosome 1"/>
</dbReference>
<name>A0A2X4VVJ0_LEDLE</name>
<evidence type="ECO:0000313" key="2">
    <source>
        <dbReference type="Proteomes" id="UP000249134"/>
    </source>
</evidence>
<organism evidence="1 2">
    <name type="scientific">Lederbergia lenta</name>
    <name type="common">Bacillus lentus</name>
    <dbReference type="NCBI Taxonomy" id="1467"/>
    <lineage>
        <taxon>Bacteria</taxon>
        <taxon>Bacillati</taxon>
        <taxon>Bacillota</taxon>
        <taxon>Bacilli</taxon>
        <taxon>Bacillales</taxon>
        <taxon>Bacillaceae</taxon>
        <taxon>Lederbergia</taxon>
    </lineage>
</organism>
<accession>A0A2X4VVJ0</accession>
<dbReference type="STRING" id="1348624.GCA_001591545_00788"/>
<proteinExistence type="predicted"/>